<evidence type="ECO:0000313" key="1">
    <source>
        <dbReference type="EMBL" id="GAH57657.1"/>
    </source>
</evidence>
<feature type="non-terminal residue" evidence="1">
    <location>
        <position position="1"/>
    </location>
</feature>
<organism evidence="1">
    <name type="scientific">marine sediment metagenome</name>
    <dbReference type="NCBI Taxonomy" id="412755"/>
    <lineage>
        <taxon>unclassified sequences</taxon>
        <taxon>metagenomes</taxon>
        <taxon>ecological metagenomes</taxon>
    </lineage>
</organism>
<dbReference type="EMBL" id="BARU01017211">
    <property type="protein sequence ID" value="GAH57657.1"/>
    <property type="molecule type" value="Genomic_DNA"/>
</dbReference>
<accession>X1GKE8</accession>
<comment type="caution">
    <text evidence="1">The sequence shown here is derived from an EMBL/GenBank/DDBJ whole genome shotgun (WGS) entry which is preliminary data.</text>
</comment>
<sequence length="209" mass="23042">SEGISWAEATNGTLYLSSNPFGFYNITTIPSFALISDLVSYVGNWSADKNDYYTKTNIDDFSLSHWTDDLGDRGYTHLTNFTDNILWTSGFNASFDARDSDTIYSVGGSLLDLTDTTFSINVGTLTTEKGCKFVTGTGIVCDQDYLTSYTETDPLWTGNKTNVAFKNEANLFTANQNMTDNSIVGLYYLNFTDGGYIYDNGTSLILGHT</sequence>
<protein>
    <submittedName>
        <fullName evidence="1">Uncharacterized protein</fullName>
    </submittedName>
</protein>
<dbReference type="AlphaFoldDB" id="X1GKE8"/>
<reference evidence="1" key="1">
    <citation type="journal article" date="2014" name="Front. Microbiol.">
        <title>High frequency of phylogenetically diverse reductive dehalogenase-homologous genes in deep subseafloor sedimentary metagenomes.</title>
        <authorList>
            <person name="Kawai M."/>
            <person name="Futagami T."/>
            <person name="Toyoda A."/>
            <person name="Takaki Y."/>
            <person name="Nishi S."/>
            <person name="Hori S."/>
            <person name="Arai W."/>
            <person name="Tsubouchi T."/>
            <person name="Morono Y."/>
            <person name="Uchiyama I."/>
            <person name="Ito T."/>
            <person name="Fujiyama A."/>
            <person name="Inagaki F."/>
            <person name="Takami H."/>
        </authorList>
    </citation>
    <scope>NUCLEOTIDE SEQUENCE</scope>
    <source>
        <strain evidence="1">Expedition CK06-06</strain>
    </source>
</reference>
<name>X1GKE8_9ZZZZ</name>
<proteinExistence type="predicted"/>
<gene>
    <name evidence="1" type="ORF">S03H2_28563</name>
</gene>